<accession>A0A0S4V8L1</accession>
<proteinExistence type="predicted"/>
<dbReference type="EMBL" id="LN899824">
    <property type="protein sequence ID" value="CUV31011.1"/>
    <property type="molecule type" value="Genomic_DNA"/>
</dbReference>
<reference evidence="1" key="1">
    <citation type="submission" date="2015-10" db="EMBL/GenBank/DDBJ databases">
        <authorList>
            <person name="Gilbert D.G."/>
        </authorList>
    </citation>
    <scope>NUCLEOTIDE SEQUENCE</scope>
    <source>
        <strain evidence="1">Phyl III-seqv23</strain>
    </source>
</reference>
<evidence type="ECO:0000313" key="1">
    <source>
        <dbReference type="EMBL" id="CUV31011.1"/>
    </source>
</evidence>
<sequence length="275" mass="30123">MKESANAIRTPIGDVCLSRLCRLSHTEPQLKPLVFEALLHAPIAVLCDPGSSPPPSGTLINSDVLLRQVRHPEAGIPEFSNAVFSDVAHFHAFAPEKAPHHCMVPPSTFRLIEDLANLPMPLAIDPGARHTLVLSSAELRRWLAKWRDTPLATDPLEHDTLDTRPGVACQAALLDRLMVFLGMLPTVERAHLLAGTIASTGAPTLTLAVACQDTLTEMRIRRALPLLEDGLDMAPLSFLPLVRYASVVTHAVEAHWPAIYDRAVGQWTRWPLTHC</sequence>
<dbReference type="AlphaFoldDB" id="A0A0S4V8L1"/>
<gene>
    <name evidence="1" type="ORF">RUN1985_v1_770014</name>
</gene>
<protein>
    <submittedName>
        <fullName evidence="1">Uncharacterized protein</fullName>
    </submittedName>
</protein>
<name>A0A0S4V8L1_RALSL</name>
<organism evidence="1">
    <name type="scientific">Ralstonia solanacearum</name>
    <name type="common">Pseudomonas solanacearum</name>
    <dbReference type="NCBI Taxonomy" id="305"/>
    <lineage>
        <taxon>Bacteria</taxon>
        <taxon>Pseudomonadati</taxon>
        <taxon>Pseudomonadota</taxon>
        <taxon>Betaproteobacteria</taxon>
        <taxon>Burkholderiales</taxon>
        <taxon>Burkholderiaceae</taxon>
        <taxon>Ralstonia</taxon>
        <taxon>Ralstonia solanacearum species complex</taxon>
    </lineage>
</organism>